<keyword evidence="2" id="KW-1185">Reference proteome</keyword>
<comment type="caution">
    <text evidence="1">The sequence shown here is derived from an EMBL/GenBank/DDBJ whole genome shotgun (WGS) entry which is preliminary data.</text>
</comment>
<protein>
    <submittedName>
        <fullName evidence="1">Uncharacterized protein</fullName>
    </submittedName>
</protein>
<dbReference type="Proteomes" id="UP000824533">
    <property type="component" value="Linkage Group LG10"/>
</dbReference>
<name>A0ACC1D3Z6_9NEOP</name>
<gene>
    <name evidence="1" type="ORF">K1T71_006272</name>
</gene>
<accession>A0ACC1D3Z6</accession>
<organism evidence="1 2">
    <name type="scientific">Dendrolimus kikuchii</name>
    <dbReference type="NCBI Taxonomy" id="765133"/>
    <lineage>
        <taxon>Eukaryota</taxon>
        <taxon>Metazoa</taxon>
        <taxon>Ecdysozoa</taxon>
        <taxon>Arthropoda</taxon>
        <taxon>Hexapoda</taxon>
        <taxon>Insecta</taxon>
        <taxon>Pterygota</taxon>
        <taxon>Neoptera</taxon>
        <taxon>Endopterygota</taxon>
        <taxon>Lepidoptera</taxon>
        <taxon>Glossata</taxon>
        <taxon>Ditrysia</taxon>
        <taxon>Bombycoidea</taxon>
        <taxon>Lasiocampidae</taxon>
        <taxon>Dendrolimus</taxon>
    </lineage>
</organism>
<proteinExistence type="predicted"/>
<reference evidence="1 2" key="1">
    <citation type="journal article" date="2021" name="Front. Genet.">
        <title>Chromosome-Level Genome Assembly Reveals Significant Gene Expansion in the Toll and IMD Signaling Pathways of Dendrolimus kikuchii.</title>
        <authorList>
            <person name="Zhou J."/>
            <person name="Wu P."/>
            <person name="Xiong Z."/>
            <person name="Liu N."/>
            <person name="Zhao N."/>
            <person name="Ji M."/>
            <person name="Qiu Y."/>
            <person name="Yang B."/>
        </authorList>
    </citation>
    <scope>NUCLEOTIDE SEQUENCE [LARGE SCALE GENOMIC DNA]</scope>
    <source>
        <strain evidence="1">Ann1</strain>
    </source>
</reference>
<evidence type="ECO:0000313" key="2">
    <source>
        <dbReference type="Proteomes" id="UP000824533"/>
    </source>
</evidence>
<sequence>MEEEKLIRRKKKAMNGSNRRALAEACSDLAAYYYKCNRYTDALDEYKAEASIVKEIGLRLEWGTCNRMIGEMYMLLAEFDKALKYEERHLAVAKELSNLVEEQRAMATFGRIYLLQGQSTTDDKEAENSLKAAEKAFMKSLVLCEKLNGKINKHELMDMRARLLLNIGVVQEHLGHLDKAIDCIHKAITICGNQDLYEILHNCYTTEAMLHCNKKKDYAKALNCLNKALEVASRLEDKVLKTCETLSSKADILCKMSDYHSAKQVLLKAWKLKTPDEEERENIESNLKVVAAICYTEDLLVTTDPSNHNTIKKLYEKLGDGACHFKNYAGAAEYYLKMLDHAELAGECGKMLIPIYVSLYQTYKDMGSYNEALHYYEKEYELIKDVPKEAFVTLYNIAETLYLAKKPFYQVEKACLDARKAAQDWNKKKYEIRALKALLKYQEEYAENNGMEQTKNELRALGYDDLENSEDDQSSAGGGDEDVHIGDDICLDDLTDVSDTNEEVVTDGKRETRKRGKGYVIKKNIKGETQLHVACISGNKLLIERLIAKGHPVNIRDNAGWLPLHEACINGHLEAVNILVNNGANINDRGGSNCDGITPLYDAACNGHLEIVQLLLDKGAIPSLKTDFGETPLNVLQKWRSGKILTRDEEHVYNSICMRIHGYIDKTVDLNRSKSRTPVKNIKEIITPPSTSKSDIRQLESPALRRRNIIVDDSDDDVINMSQNVRQELAFPSDDSNDSADDCRNRDSKKSSGVLEYRSAITALRNRSLDLPDVEVKKKPKPALLDPSEIDEDWLDDDLGINKNKKRKLTDPLTVAAKKPSYDSIKDSIENINKTTEPLGDCNKNFKEKSVVTEMIERNDNSSDSDLFVSNENVRPKVSPSESIKNVSRELTEAKCKDSRDNMRKRWKRQSTLLKAGFQRCREEFDQSSNSGSENELISNNVNRITPGRSSGESFKLTVAPNDGFNFVQNINPNIVKPVNVIQPINIVQSLKNGRPVQTQILPPAAVKVQVDDKTFLISLKLETINKRTINWLVEEVKSRYYKLTGVRPVFSLMTSDGAILSEDDPLSLVLASPDLKTCITNWKASPAEERYLECCEALGIPPSEEIQQAVGRSHTTRRLALGAKTLSASQMRPLFRALTHQTHITAIMVSDNNIGDNGIKYLTECMCTMKHLTHLDLSRNNITAEGIKLLLHLFEKSQRVSCQALEEMDLTSNPISDEGFRYITKICQYIKLKVLKLNNCNITENSTNESIKSNLNFDNLESIDLSNNEVKFPFVSCLMTALNPNLLVELDLDNVGVEGNVVGCVASFMDSAQELKIRKFNLSNCKLIDREFMRIHRSLNKAKHLQTVSLRNNQLTFITLKKLLQRQPPVPHINLQGCQEIFKFSPESDFHVWLPDIDFGRCLPDVNLTPGSMTDQERESFKAFSKIWLNCFKGRGVIEHCDGGVVKFTAR</sequence>
<dbReference type="EMBL" id="CM034396">
    <property type="protein sequence ID" value="KAJ0178449.1"/>
    <property type="molecule type" value="Genomic_DNA"/>
</dbReference>
<evidence type="ECO:0000313" key="1">
    <source>
        <dbReference type="EMBL" id="KAJ0178449.1"/>
    </source>
</evidence>